<proteinExistence type="predicted"/>
<dbReference type="Proteomes" id="UP001187734">
    <property type="component" value="Unassembled WGS sequence"/>
</dbReference>
<comment type="caution">
    <text evidence="1">The sequence shown here is derived from an EMBL/GenBank/DDBJ whole genome shotgun (WGS) entry which is preliminary data.</text>
</comment>
<dbReference type="EMBL" id="ONZP01000508">
    <property type="protein sequence ID" value="SPJ86706.1"/>
    <property type="molecule type" value="Genomic_DNA"/>
</dbReference>
<organism evidence="1 2">
    <name type="scientific">Fusarium torulosum</name>
    <dbReference type="NCBI Taxonomy" id="33205"/>
    <lineage>
        <taxon>Eukaryota</taxon>
        <taxon>Fungi</taxon>
        <taxon>Dikarya</taxon>
        <taxon>Ascomycota</taxon>
        <taxon>Pezizomycotina</taxon>
        <taxon>Sordariomycetes</taxon>
        <taxon>Hypocreomycetidae</taxon>
        <taxon>Hypocreales</taxon>
        <taxon>Nectriaceae</taxon>
        <taxon>Fusarium</taxon>
    </lineage>
</organism>
<evidence type="ECO:0000313" key="1">
    <source>
        <dbReference type="EMBL" id="SPJ86706.1"/>
    </source>
</evidence>
<dbReference type="AlphaFoldDB" id="A0AAE8SN85"/>
<evidence type="ECO:0000313" key="2">
    <source>
        <dbReference type="Proteomes" id="UP001187734"/>
    </source>
</evidence>
<accession>A0AAE8SN85</accession>
<reference evidence="1" key="1">
    <citation type="submission" date="2018-03" db="EMBL/GenBank/DDBJ databases">
        <authorList>
            <person name="Guldener U."/>
        </authorList>
    </citation>
    <scope>NUCLEOTIDE SEQUENCE</scope>
</reference>
<sequence length="31" mass="3570">MKHILSSLDTGAFRFNCYNRAPGKKFIKKVV</sequence>
<name>A0AAE8SN85_9HYPO</name>
<keyword evidence="2" id="KW-1185">Reference proteome</keyword>
<gene>
    <name evidence="1" type="ORF">FTOL_11731</name>
</gene>
<protein>
    <submittedName>
        <fullName evidence="1">Uncharacterized protein</fullName>
    </submittedName>
</protein>